<dbReference type="AlphaFoldDB" id="A0A4C1WWS9"/>
<dbReference type="Proteomes" id="UP000299102">
    <property type="component" value="Unassembled WGS sequence"/>
</dbReference>
<evidence type="ECO:0000313" key="2">
    <source>
        <dbReference type="EMBL" id="GBP55996.1"/>
    </source>
</evidence>
<sequence>MDSGTGAKVRPGDEIPREGPRSKLKQELELEFKAGSSSARRRNEKSIRVIGAARTRGGGGGEVRRGGDDTGITVDKRAGKPLKSRWSPPPMDTRKPIGVTGALPAGRRNRISNGGGSVDGNERNECATETLID</sequence>
<comment type="caution">
    <text evidence="2">The sequence shown here is derived from an EMBL/GenBank/DDBJ whole genome shotgun (WGS) entry which is preliminary data.</text>
</comment>
<feature type="region of interest" description="Disordered" evidence="1">
    <location>
        <begin position="51"/>
        <end position="133"/>
    </location>
</feature>
<name>A0A4C1WWS9_EUMVA</name>
<evidence type="ECO:0000256" key="1">
    <source>
        <dbReference type="SAM" id="MobiDB-lite"/>
    </source>
</evidence>
<accession>A0A4C1WWS9</accession>
<keyword evidence="3" id="KW-1185">Reference proteome</keyword>
<protein>
    <submittedName>
        <fullName evidence="2">Uncharacterized protein</fullName>
    </submittedName>
</protein>
<reference evidence="2 3" key="1">
    <citation type="journal article" date="2019" name="Commun. Biol.">
        <title>The bagworm genome reveals a unique fibroin gene that provides high tensile strength.</title>
        <authorList>
            <person name="Kono N."/>
            <person name="Nakamura H."/>
            <person name="Ohtoshi R."/>
            <person name="Tomita M."/>
            <person name="Numata K."/>
            <person name="Arakawa K."/>
        </authorList>
    </citation>
    <scope>NUCLEOTIDE SEQUENCE [LARGE SCALE GENOMIC DNA]</scope>
</reference>
<feature type="compositionally biased region" description="Basic and acidic residues" evidence="1">
    <location>
        <begin position="10"/>
        <end position="27"/>
    </location>
</feature>
<proteinExistence type="predicted"/>
<dbReference type="EMBL" id="BGZK01000683">
    <property type="protein sequence ID" value="GBP55996.1"/>
    <property type="molecule type" value="Genomic_DNA"/>
</dbReference>
<feature type="compositionally biased region" description="Basic and acidic residues" evidence="1">
    <location>
        <begin position="62"/>
        <end position="78"/>
    </location>
</feature>
<feature type="region of interest" description="Disordered" evidence="1">
    <location>
        <begin position="1"/>
        <end position="27"/>
    </location>
</feature>
<evidence type="ECO:0000313" key="3">
    <source>
        <dbReference type="Proteomes" id="UP000299102"/>
    </source>
</evidence>
<gene>
    <name evidence="2" type="ORF">EVAR_97417_1</name>
</gene>
<organism evidence="2 3">
    <name type="scientific">Eumeta variegata</name>
    <name type="common">Bagworm moth</name>
    <name type="synonym">Eumeta japonica</name>
    <dbReference type="NCBI Taxonomy" id="151549"/>
    <lineage>
        <taxon>Eukaryota</taxon>
        <taxon>Metazoa</taxon>
        <taxon>Ecdysozoa</taxon>
        <taxon>Arthropoda</taxon>
        <taxon>Hexapoda</taxon>
        <taxon>Insecta</taxon>
        <taxon>Pterygota</taxon>
        <taxon>Neoptera</taxon>
        <taxon>Endopterygota</taxon>
        <taxon>Lepidoptera</taxon>
        <taxon>Glossata</taxon>
        <taxon>Ditrysia</taxon>
        <taxon>Tineoidea</taxon>
        <taxon>Psychidae</taxon>
        <taxon>Oiketicinae</taxon>
        <taxon>Eumeta</taxon>
    </lineage>
</organism>